<keyword evidence="2" id="KW-1185">Reference proteome</keyword>
<dbReference type="Pfam" id="PF26149">
    <property type="entry name" value="YuzK"/>
    <property type="match status" value="1"/>
</dbReference>
<dbReference type="Proteomes" id="UP001444625">
    <property type="component" value="Unassembled WGS sequence"/>
</dbReference>
<reference evidence="1 2" key="1">
    <citation type="submission" date="2024-05" db="EMBL/GenBank/DDBJ databases">
        <authorList>
            <person name="Haq I."/>
            <person name="Ullah Z."/>
            <person name="Ahmad R."/>
            <person name="Li M."/>
            <person name="Tong Y."/>
        </authorList>
    </citation>
    <scope>NUCLEOTIDE SEQUENCE [LARGE SCALE GENOMIC DNA]</scope>
    <source>
        <strain evidence="1 2">16A2E</strain>
    </source>
</reference>
<proteinExistence type="predicted"/>
<accession>A0ABU9XLG9</accession>
<organism evidence="1 2">
    <name type="scientific">Ornithinibacillus xuwenensis</name>
    <dbReference type="NCBI Taxonomy" id="3144668"/>
    <lineage>
        <taxon>Bacteria</taxon>
        <taxon>Bacillati</taxon>
        <taxon>Bacillota</taxon>
        <taxon>Bacilli</taxon>
        <taxon>Bacillales</taxon>
        <taxon>Bacillaceae</taxon>
        <taxon>Ornithinibacillus</taxon>
    </lineage>
</organism>
<protein>
    <submittedName>
        <fullName evidence="1">Uncharacterized protein</fullName>
    </submittedName>
</protein>
<evidence type="ECO:0000313" key="2">
    <source>
        <dbReference type="Proteomes" id="UP001444625"/>
    </source>
</evidence>
<name>A0ABU9XLG9_9BACI</name>
<gene>
    <name evidence="1" type="ORF">ABC228_14440</name>
</gene>
<evidence type="ECO:0000313" key="1">
    <source>
        <dbReference type="EMBL" id="MEN2768378.1"/>
    </source>
</evidence>
<sequence length="56" mass="6830">MNYTPEMEKAMQNTHHMGYADYCRKLENRMKVEKRRQADHDKCKHILAEIDNQIHK</sequence>
<comment type="caution">
    <text evidence="1">The sequence shown here is derived from an EMBL/GenBank/DDBJ whole genome shotgun (WGS) entry which is preliminary data.</text>
</comment>
<dbReference type="InterPro" id="IPR058676">
    <property type="entry name" value="YuzK"/>
</dbReference>
<dbReference type="RefSeq" id="WP_345825864.1">
    <property type="nucleotide sequence ID" value="NZ_JBDIML010000005.1"/>
</dbReference>
<dbReference type="EMBL" id="JBDIML010000005">
    <property type="protein sequence ID" value="MEN2768378.1"/>
    <property type="molecule type" value="Genomic_DNA"/>
</dbReference>